<evidence type="ECO:0000256" key="2">
    <source>
        <dbReference type="ARBA" id="ARBA00023239"/>
    </source>
</evidence>
<dbReference type="RefSeq" id="WP_282235928.1">
    <property type="nucleotide sequence ID" value="NZ_CP035631.1"/>
</dbReference>
<reference evidence="4 5" key="1">
    <citation type="submission" date="2019-01" db="EMBL/GenBank/DDBJ databases">
        <title>Genome sequence of Salinicola endophyticus REST5.</title>
        <authorList>
            <person name="Nascimento F.X."/>
        </authorList>
    </citation>
    <scope>NUCLEOTIDE SEQUENCE [LARGE SCALE GENOMIC DNA]</scope>
    <source>
        <strain evidence="4 5">REST5</strain>
    </source>
</reference>
<dbReference type="InterPro" id="IPR042208">
    <property type="entry name" value="D-ser_dehydrat-like_sf"/>
</dbReference>
<dbReference type="Proteomes" id="UP001321526">
    <property type="component" value="Chromosome"/>
</dbReference>
<protein>
    <submittedName>
        <fullName evidence="4">Amino acid deaminase</fullName>
    </submittedName>
</protein>
<name>A0ABY8FE06_9GAMM</name>
<dbReference type="Pfam" id="PF01168">
    <property type="entry name" value="Ala_racemase_N"/>
    <property type="match status" value="1"/>
</dbReference>
<feature type="domain" description="D-serine dehydratase-like" evidence="3">
    <location>
        <begin position="303"/>
        <end position="401"/>
    </location>
</feature>
<sequence>MHDPLTPVSVISSVPVIEKGTPYAASASTPKQLLRYVPLPAAAVLAPALAHNIAWMQRFAADHGAELAPHGKTTMTPELFKRQLAAGAWGITLATAVQTAAAHAHGIERVLMVNQLIGEPNMALVADAIAAGLDYYCVVDGVDNVRALGAFFAARGLRLQVLVELGVAGGRCGCRDADQVAAVVAAIAAEPALALVGVEGYEGLIHGGDEVAAVRAYAARLVETVRSLRESGALAREAPIVTASGSKWFDLIAEGFDRAELRQHYTPVLRPGCYVVHDHKLYAGAMAEIKSRHPQLAGELQPALEVFAQVQSLPEPGRAIVALGKRDIGHEPDLPIVLRRYPQGQATPCAVDGWRSVHIMDQHLFLELPAGAEVAVGDVIAFGTSHPCLTFDKWRRLLLVDADLNVEETLETCF</sequence>
<dbReference type="PANTHER" id="PTHR28004:SF8">
    <property type="entry name" value="D-SERINE DEAMINASE"/>
    <property type="match status" value="1"/>
</dbReference>
<proteinExistence type="inferred from homology"/>
<gene>
    <name evidence="4" type="ORF">EVC62_05810</name>
</gene>
<dbReference type="SUPFAM" id="SSF51419">
    <property type="entry name" value="PLP-binding barrel"/>
    <property type="match status" value="1"/>
</dbReference>
<comment type="similarity">
    <text evidence="1">Belongs to the DSD1 family.</text>
</comment>
<keyword evidence="2" id="KW-0456">Lyase</keyword>
<dbReference type="CDD" id="cd06818">
    <property type="entry name" value="PLPDE_III_cryptic_DSD"/>
    <property type="match status" value="1"/>
</dbReference>
<dbReference type="PANTHER" id="PTHR28004">
    <property type="entry name" value="ZGC:162816-RELATED"/>
    <property type="match status" value="1"/>
</dbReference>
<dbReference type="InterPro" id="IPR051466">
    <property type="entry name" value="D-amino_acid_metab_enzyme"/>
</dbReference>
<evidence type="ECO:0000256" key="1">
    <source>
        <dbReference type="ARBA" id="ARBA00005323"/>
    </source>
</evidence>
<dbReference type="Gene3D" id="3.20.20.10">
    <property type="entry name" value="Alanine racemase"/>
    <property type="match status" value="1"/>
</dbReference>
<dbReference type="SMART" id="SM01119">
    <property type="entry name" value="D-ser_dehydrat"/>
    <property type="match status" value="1"/>
</dbReference>
<accession>A0ABY8FE06</accession>
<evidence type="ECO:0000313" key="5">
    <source>
        <dbReference type="Proteomes" id="UP001321526"/>
    </source>
</evidence>
<dbReference type="Pfam" id="PF14031">
    <property type="entry name" value="D-ser_dehydrat"/>
    <property type="match status" value="1"/>
</dbReference>
<evidence type="ECO:0000259" key="3">
    <source>
        <dbReference type="SMART" id="SM01119"/>
    </source>
</evidence>
<dbReference type="EMBL" id="CP035631">
    <property type="protein sequence ID" value="WFF41054.1"/>
    <property type="molecule type" value="Genomic_DNA"/>
</dbReference>
<dbReference type="InterPro" id="IPR026956">
    <property type="entry name" value="D-ser_dehydrat-like_dom"/>
</dbReference>
<dbReference type="InterPro" id="IPR029066">
    <property type="entry name" value="PLP-binding_barrel"/>
</dbReference>
<dbReference type="Gene3D" id="2.40.37.20">
    <property type="entry name" value="D-serine dehydratase-like domain"/>
    <property type="match status" value="1"/>
</dbReference>
<evidence type="ECO:0000313" key="4">
    <source>
        <dbReference type="EMBL" id="WFF41054.1"/>
    </source>
</evidence>
<organism evidence="4 5">
    <name type="scientific">Salinicola endophyticus</name>
    <dbReference type="NCBI Taxonomy" id="1949083"/>
    <lineage>
        <taxon>Bacteria</taxon>
        <taxon>Pseudomonadati</taxon>
        <taxon>Pseudomonadota</taxon>
        <taxon>Gammaproteobacteria</taxon>
        <taxon>Oceanospirillales</taxon>
        <taxon>Halomonadaceae</taxon>
        <taxon>Salinicola</taxon>
    </lineage>
</organism>
<dbReference type="InterPro" id="IPR001608">
    <property type="entry name" value="Ala_racemase_N"/>
</dbReference>
<keyword evidence="5" id="KW-1185">Reference proteome</keyword>